<dbReference type="InterPro" id="IPR023213">
    <property type="entry name" value="CAT-like_dom_sf"/>
</dbReference>
<accession>A0A8X7VA49</accession>
<dbReference type="OrthoDB" id="1862401at2759"/>
<evidence type="ECO:0000313" key="1">
    <source>
        <dbReference type="EMBL" id="KAG2307291.1"/>
    </source>
</evidence>
<name>A0A8X7VA49_BRACI</name>
<sequence length="111" mass="12138">MQILSFSSDSPSSTSSFTHRLRSIYSLGSSQSALSRALVPYFPFSGRVRERPDGGSGGSLEVNSRGQGALFLEDLDFQKPSWHVTVWRKLLSLNIVDVLAGAPPLVHECKD</sequence>
<dbReference type="AlphaFoldDB" id="A0A8X7VA49"/>
<protein>
    <submittedName>
        <fullName evidence="1">Uncharacterized protein</fullName>
    </submittedName>
</protein>
<reference evidence="1 2" key="1">
    <citation type="submission" date="2020-02" db="EMBL/GenBank/DDBJ databases">
        <authorList>
            <person name="Ma Q."/>
            <person name="Huang Y."/>
            <person name="Song X."/>
            <person name="Pei D."/>
        </authorList>
    </citation>
    <scope>NUCLEOTIDE SEQUENCE [LARGE SCALE GENOMIC DNA]</scope>
    <source>
        <strain evidence="1">Sxm20200214</strain>
        <tissue evidence="1">Leaf</tissue>
    </source>
</reference>
<proteinExistence type="predicted"/>
<dbReference type="Proteomes" id="UP000886595">
    <property type="component" value="Unassembled WGS sequence"/>
</dbReference>
<dbReference type="Gene3D" id="3.30.559.10">
    <property type="entry name" value="Chloramphenicol acetyltransferase-like domain"/>
    <property type="match status" value="1"/>
</dbReference>
<comment type="caution">
    <text evidence="1">The sequence shown here is derived from an EMBL/GenBank/DDBJ whole genome shotgun (WGS) entry which is preliminary data.</text>
</comment>
<gene>
    <name evidence="1" type="ORF">Bca52824_027039</name>
</gene>
<evidence type="ECO:0000313" key="2">
    <source>
        <dbReference type="Proteomes" id="UP000886595"/>
    </source>
</evidence>
<organism evidence="1 2">
    <name type="scientific">Brassica carinata</name>
    <name type="common">Ethiopian mustard</name>
    <name type="synonym">Abyssinian cabbage</name>
    <dbReference type="NCBI Taxonomy" id="52824"/>
    <lineage>
        <taxon>Eukaryota</taxon>
        <taxon>Viridiplantae</taxon>
        <taxon>Streptophyta</taxon>
        <taxon>Embryophyta</taxon>
        <taxon>Tracheophyta</taxon>
        <taxon>Spermatophyta</taxon>
        <taxon>Magnoliopsida</taxon>
        <taxon>eudicotyledons</taxon>
        <taxon>Gunneridae</taxon>
        <taxon>Pentapetalae</taxon>
        <taxon>rosids</taxon>
        <taxon>malvids</taxon>
        <taxon>Brassicales</taxon>
        <taxon>Brassicaceae</taxon>
        <taxon>Brassiceae</taxon>
        <taxon>Brassica</taxon>
    </lineage>
</organism>
<dbReference type="EMBL" id="JAAMPC010000006">
    <property type="protein sequence ID" value="KAG2307291.1"/>
    <property type="molecule type" value="Genomic_DNA"/>
</dbReference>
<keyword evidence="2" id="KW-1185">Reference proteome</keyword>